<dbReference type="RefSeq" id="WP_188531930.1">
    <property type="nucleotide sequence ID" value="NZ_BMGR01000010.1"/>
</dbReference>
<accession>A0A917FXM0</accession>
<protein>
    <submittedName>
        <fullName evidence="1">Uncharacterized protein</fullName>
    </submittedName>
</protein>
<reference evidence="1" key="2">
    <citation type="submission" date="2020-09" db="EMBL/GenBank/DDBJ databases">
        <authorList>
            <person name="Sun Q."/>
            <person name="Zhou Y."/>
        </authorList>
    </citation>
    <scope>NUCLEOTIDE SEQUENCE</scope>
    <source>
        <strain evidence="1">CGMCC 1.12987</strain>
    </source>
</reference>
<gene>
    <name evidence="1" type="ORF">GCM10010916_30410</name>
</gene>
<reference evidence="1" key="1">
    <citation type="journal article" date="2014" name="Int. J. Syst. Evol. Microbiol.">
        <title>Complete genome sequence of Corynebacterium casei LMG S-19264T (=DSM 44701T), isolated from a smear-ripened cheese.</title>
        <authorList>
            <consortium name="US DOE Joint Genome Institute (JGI-PGF)"/>
            <person name="Walter F."/>
            <person name="Albersmeier A."/>
            <person name="Kalinowski J."/>
            <person name="Ruckert C."/>
        </authorList>
    </citation>
    <scope>NUCLEOTIDE SEQUENCE</scope>
    <source>
        <strain evidence="1">CGMCC 1.12987</strain>
    </source>
</reference>
<keyword evidence="2" id="KW-1185">Reference proteome</keyword>
<name>A0A917FXM0_9BACL</name>
<proteinExistence type="predicted"/>
<dbReference type="AlphaFoldDB" id="A0A917FXM0"/>
<organism evidence="1 2">
    <name type="scientific">Paenibacillus abyssi</name>
    <dbReference type="NCBI Taxonomy" id="1340531"/>
    <lineage>
        <taxon>Bacteria</taxon>
        <taxon>Bacillati</taxon>
        <taxon>Bacillota</taxon>
        <taxon>Bacilli</taxon>
        <taxon>Bacillales</taxon>
        <taxon>Paenibacillaceae</taxon>
        <taxon>Paenibacillus</taxon>
    </lineage>
</organism>
<dbReference type="EMBL" id="BMGR01000010">
    <property type="protein sequence ID" value="GGG11484.1"/>
    <property type="molecule type" value="Genomic_DNA"/>
</dbReference>
<comment type="caution">
    <text evidence="1">The sequence shown here is derived from an EMBL/GenBank/DDBJ whole genome shotgun (WGS) entry which is preliminary data.</text>
</comment>
<dbReference type="Proteomes" id="UP000644756">
    <property type="component" value="Unassembled WGS sequence"/>
</dbReference>
<sequence length="89" mass="10365">MKITILHATMSYTKEDGYVGQVQFRAENHRDDYEITLQSKKGKEWSYGLHFLNASGSEEEIFKMEELIEEDDELFDSLIEAAKISLDEK</sequence>
<evidence type="ECO:0000313" key="1">
    <source>
        <dbReference type="EMBL" id="GGG11484.1"/>
    </source>
</evidence>
<evidence type="ECO:0000313" key="2">
    <source>
        <dbReference type="Proteomes" id="UP000644756"/>
    </source>
</evidence>